<dbReference type="Proteomes" id="UP000184001">
    <property type="component" value="Unassembled WGS sequence"/>
</dbReference>
<evidence type="ECO:0000256" key="1">
    <source>
        <dbReference type="SAM" id="MobiDB-lite"/>
    </source>
</evidence>
<accession>A0A8G2FAM2</accession>
<sequence>MNTAHDRKKKAKINALLFGAVSVALYSAAFYYADPMVELYAKGGAYCLLPVATVFLFSYVHGNFASNVWTALGIEASSSAGRKTKAAEATPRKETRTRATVNA</sequence>
<organism evidence="4 5">
    <name type="scientific">Halodesulfovibrio aestuarii</name>
    <dbReference type="NCBI Taxonomy" id="126333"/>
    <lineage>
        <taxon>Bacteria</taxon>
        <taxon>Pseudomonadati</taxon>
        <taxon>Thermodesulfobacteriota</taxon>
        <taxon>Desulfovibrionia</taxon>
        <taxon>Desulfovibrionales</taxon>
        <taxon>Desulfovibrionaceae</taxon>
        <taxon>Halodesulfovibrio</taxon>
    </lineage>
</organism>
<keyword evidence="2" id="KW-0812">Transmembrane</keyword>
<dbReference type="EMBL" id="FQZR01000002">
    <property type="protein sequence ID" value="SHI80558.1"/>
    <property type="molecule type" value="Genomic_DNA"/>
</dbReference>
<evidence type="ECO:0000313" key="4">
    <source>
        <dbReference type="EMBL" id="SHI80558.1"/>
    </source>
</evidence>
<dbReference type="AlphaFoldDB" id="A0A8G2FAM2"/>
<keyword evidence="6" id="KW-1185">Reference proteome</keyword>
<dbReference type="RefSeq" id="WP_020002169.1">
    <property type="nucleotide sequence ID" value="NZ_CP192219.1"/>
</dbReference>
<dbReference type="Proteomes" id="UP001568358">
    <property type="component" value="Unassembled WGS sequence"/>
</dbReference>
<keyword evidence="2" id="KW-0472">Membrane</keyword>
<name>A0A8G2FAM2_9BACT</name>
<evidence type="ECO:0000256" key="2">
    <source>
        <dbReference type="SAM" id="Phobius"/>
    </source>
</evidence>
<proteinExistence type="predicted"/>
<feature type="transmembrane region" description="Helical" evidence="2">
    <location>
        <begin position="39"/>
        <end position="60"/>
    </location>
</feature>
<dbReference type="EMBL" id="JBFSOO010000003">
    <property type="protein sequence ID" value="MEZ6852839.1"/>
    <property type="molecule type" value="Genomic_DNA"/>
</dbReference>
<feature type="transmembrane region" description="Helical" evidence="2">
    <location>
        <begin position="12"/>
        <end position="33"/>
    </location>
</feature>
<evidence type="ECO:0000313" key="6">
    <source>
        <dbReference type="Proteomes" id="UP001568358"/>
    </source>
</evidence>
<evidence type="ECO:0000313" key="5">
    <source>
        <dbReference type="Proteomes" id="UP000184001"/>
    </source>
</evidence>
<reference evidence="3 6" key="2">
    <citation type="submission" date="2024-07" db="EMBL/GenBank/DDBJ databases">
        <title>Active virus-host system and metabolic interactions in a Lokiarchaeon culture.</title>
        <authorList>
            <person name="Ponce Toledo R.I."/>
            <person name="Rodrigues Oliveira T."/>
            <person name="Schleper C."/>
        </authorList>
    </citation>
    <scope>NUCLEOTIDE SEQUENCE [LARGE SCALE GENOMIC DNA]</scope>
    <source>
        <strain evidence="3 6">B35</strain>
    </source>
</reference>
<evidence type="ECO:0000313" key="3">
    <source>
        <dbReference type="EMBL" id="MEZ6852839.1"/>
    </source>
</evidence>
<gene>
    <name evidence="3" type="ORF">AB2Z07_04710</name>
    <name evidence="4" type="ORF">SAMN05660830_01055</name>
</gene>
<reference evidence="4 5" key="1">
    <citation type="submission" date="2016-11" db="EMBL/GenBank/DDBJ databases">
        <authorList>
            <person name="Varghese N."/>
            <person name="Submissions S."/>
        </authorList>
    </citation>
    <scope>NUCLEOTIDE SEQUENCE [LARGE SCALE GENOMIC DNA]</scope>
    <source>
        <strain evidence="4 5">DSM 17919</strain>
    </source>
</reference>
<protein>
    <submittedName>
        <fullName evidence="4">Uncharacterized protein</fullName>
    </submittedName>
</protein>
<comment type="caution">
    <text evidence="4">The sequence shown here is derived from an EMBL/GenBank/DDBJ whole genome shotgun (WGS) entry which is preliminary data.</text>
</comment>
<feature type="region of interest" description="Disordered" evidence="1">
    <location>
        <begin position="78"/>
        <end position="103"/>
    </location>
</feature>
<keyword evidence="2" id="KW-1133">Transmembrane helix</keyword>